<dbReference type="Proteomes" id="UP000248198">
    <property type="component" value="Unassembled WGS sequence"/>
</dbReference>
<keyword evidence="8" id="KW-0675">Receptor</keyword>
<name>A0A318U8A9_9SPHI</name>
<evidence type="ECO:0000313" key="15">
    <source>
        <dbReference type="Proteomes" id="UP000248198"/>
    </source>
</evidence>
<evidence type="ECO:0000256" key="2">
    <source>
        <dbReference type="ARBA" id="ARBA00022448"/>
    </source>
</evidence>
<keyword evidence="9 10" id="KW-0998">Cell outer membrane</keyword>
<dbReference type="Pfam" id="PF07715">
    <property type="entry name" value="Plug"/>
    <property type="match status" value="1"/>
</dbReference>
<keyword evidence="3 10" id="KW-1134">Transmembrane beta strand</keyword>
<dbReference type="Pfam" id="PF13715">
    <property type="entry name" value="CarbopepD_reg_2"/>
    <property type="match status" value="1"/>
</dbReference>
<dbReference type="Pfam" id="PF00593">
    <property type="entry name" value="TonB_dep_Rec_b-barrel"/>
    <property type="match status" value="1"/>
</dbReference>
<evidence type="ECO:0000256" key="6">
    <source>
        <dbReference type="ARBA" id="ARBA00023077"/>
    </source>
</evidence>
<keyword evidence="4 10" id="KW-0812">Transmembrane</keyword>
<dbReference type="InterPro" id="IPR036942">
    <property type="entry name" value="Beta-barrel_TonB_sf"/>
</dbReference>
<keyword evidence="5" id="KW-0732">Signal</keyword>
<protein>
    <submittedName>
        <fullName evidence="14">TonB-linked SusC/RagA family outer membrane protein</fullName>
    </submittedName>
</protein>
<evidence type="ECO:0000259" key="12">
    <source>
        <dbReference type="Pfam" id="PF00593"/>
    </source>
</evidence>
<evidence type="ECO:0000256" key="8">
    <source>
        <dbReference type="ARBA" id="ARBA00023170"/>
    </source>
</evidence>
<keyword evidence="7 10" id="KW-0472">Membrane</keyword>
<reference evidence="14 15" key="1">
    <citation type="submission" date="2018-06" db="EMBL/GenBank/DDBJ databases">
        <title>Genomic Encyclopedia of Archaeal and Bacterial Type Strains, Phase II (KMG-II): from individual species to whole genera.</title>
        <authorList>
            <person name="Goeker M."/>
        </authorList>
    </citation>
    <scope>NUCLEOTIDE SEQUENCE [LARGE SCALE GENOMIC DNA]</scope>
    <source>
        <strain evidence="14 15">DSM 27372</strain>
    </source>
</reference>
<dbReference type="GO" id="GO:0009279">
    <property type="term" value="C:cell outer membrane"/>
    <property type="evidence" value="ECO:0007669"/>
    <property type="project" value="UniProtKB-SubCell"/>
</dbReference>
<dbReference type="InterPro" id="IPR023996">
    <property type="entry name" value="TonB-dep_OMP_SusC/RagA"/>
</dbReference>
<dbReference type="PROSITE" id="PS52016">
    <property type="entry name" value="TONB_DEPENDENT_REC_3"/>
    <property type="match status" value="1"/>
</dbReference>
<dbReference type="Gene3D" id="2.40.170.20">
    <property type="entry name" value="TonB-dependent receptor, beta-barrel domain"/>
    <property type="match status" value="1"/>
</dbReference>
<dbReference type="InterPro" id="IPR008969">
    <property type="entry name" value="CarboxyPept-like_regulatory"/>
</dbReference>
<dbReference type="PANTHER" id="PTHR30069">
    <property type="entry name" value="TONB-DEPENDENT OUTER MEMBRANE RECEPTOR"/>
    <property type="match status" value="1"/>
</dbReference>
<comment type="subcellular location">
    <subcellularLocation>
        <location evidence="1 10">Cell outer membrane</location>
        <topology evidence="1 10">Multi-pass membrane protein</topology>
    </subcellularLocation>
</comment>
<evidence type="ECO:0000256" key="9">
    <source>
        <dbReference type="ARBA" id="ARBA00023237"/>
    </source>
</evidence>
<accession>A0A318U8A9</accession>
<organism evidence="14 15">
    <name type="scientific">Pedobacter nutrimenti</name>
    <dbReference type="NCBI Taxonomy" id="1241337"/>
    <lineage>
        <taxon>Bacteria</taxon>
        <taxon>Pseudomonadati</taxon>
        <taxon>Bacteroidota</taxon>
        <taxon>Sphingobacteriia</taxon>
        <taxon>Sphingobacteriales</taxon>
        <taxon>Sphingobacteriaceae</taxon>
        <taxon>Pedobacter</taxon>
    </lineage>
</organism>
<evidence type="ECO:0000256" key="11">
    <source>
        <dbReference type="RuleBase" id="RU003357"/>
    </source>
</evidence>
<keyword evidence="6 11" id="KW-0798">TonB box</keyword>
<comment type="similarity">
    <text evidence="10 11">Belongs to the TonB-dependent receptor family.</text>
</comment>
<evidence type="ECO:0000256" key="7">
    <source>
        <dbReference type="ARBA" id="ARBA00023136"/>
    </source>
</evidence>
<evidence type="ECO:0000259" key="13">
    <source>
        <dbReference type="Pfam" id="PF07715"/>
    </source>
</evidence>
<dbReference type="InterPro" id="IPR000531">
    <property type="entry name" value="Beta-barrel_TonB"/>
</dbReference>
<dbReference type="InterPro" id="IPR037066">
    <property type="entry name" value="Plug_dom_sf"/>
</dbReference>
<dbReference type="GO" id="GO:0015344">
    <property type="term" value="F:siderophore uptake transmembrane transporter activity"/>
    <property type="evidence" value="ECO:0007669"/>
    <property type="project" value="TreeGrafter"/>
</dbReference>
<dbReference type="InterPro" id="IPR023997">
    <property type="entry name" value="TonB-dep_OMP_SusC/RagA_CS"/>
</dbReference>
<feature type="domain" description="TonB-dependent receptor plug" evidence="13">
    <location>
        <begin position="138"/>
        <end position="248"/>
    </location>
</feature>
<dbReference type="NCBIfam" id="TIGR04057">
    <property type="entry name" value="SusC_RagA_signa"/>
    <property type="match status" value="1"/>
</dbReference>
<evidence type="ECO:0000256" key="4">
    <source>
        <dbReference type="ARBA" id="ARBA00022692"/>
    </source>
</evidence>
<dbReference type="AlphaFoldDB" id="A0A318U8A9"/>
<dbReference type="EMBL" id="QKLU01000008">
    <property type="protein sequence ID" value="PYF70693.1"/>
    <property type="molecule type" value="Genomic_DNA"/>
</dbReference>
<evidence type="ECO:0000256" key="3">
    <source>
        <dbReference type="ARBA" id="ARBA00022452"/>
    </source>
</evidence>
<evidence type="ECO:0000256" key="10">
    <source>
        <dbReference type="PROSITE-ProRule" id="PRU01360"/>
    </source>
</evidence>
<comment type="caution">
    <text evidence="14">The sequence shown here is derived from an EMBL/GenBank/DDBJ whole genome shotgun (WGS) entry which is preliminary data.</text>
</comment>
<proteinExistence type="inferred from homology"/>
<dbReference type="InterPro" id="IPR039426">
    <property type="entry name" value="TonB-dep_rcpt-like"/>
</dbReference>
<evidence type="ECO:0000256" key="5">
    <source>
        <dbReference type="ARBA" id="ARBA00022729"/>
    </source>
</evidence>
<dbReference type="InterPro" id="IPR012910">
    <property type="entry name" value="Plug_dom"/>
</dbReference>
<keyword evidence="2 10" id="KW-0813">Transport</keyword>
<dbReference type="Gene3D" id="2.60.40.1120">
    <property type="entry name" value="Carboxypeptidase-like, regulatory domain"/>
    <property type="match status" value="1"/>
</dbReference>
<dbReference type="RefSeq" id="WP_245943756.1">
    <property type="nucleotide sequence ID" value="NZ_QKLU01000008.1"/>
</dbReference>
<evidence type="ECO:0000313" key="14">
    <source>
        <dbReference type="EMBL" id="PYF70693.1"/>
    </source>
</evidence>
<dbReference type="Gene3D" id="2.170.130.10">
    <property type="entry name" value="TonB-dependent receptor, plug domain"/>
    <property type="match status" value="1"/>
</dbReference>
<dbReference type="PANTHER" id="PTHR30069:SF29">
    <property type="entry name" value="HEMOGLOBIN AND HEMOGLOBIN-HAPTOGLOBIN-BINDING PROTEIN 1-RELATED"/>
    <property type="match status" value="1"/>
</dbReference>
<dbReference type="GO" id="GO:0044718">
    <property type="term" value="P:siderophore transmembrane transport"/>
    <property type="evidence" value="ECO:0007669"/>
    <property type="project" value="TreeGrafter"/>
</dbReference>
<keyword evidence="15" id="KW-1185">Reference proteome</keyword>
<dbReference type="NCBIfam" id="TIGR04056">
    <property type="entry name" value="OMP_RagA_SusC"/>
    <property type="match status" value="1"/>
</dbReference>
<dbReference type="SUPFAM" id="SSF56935">
    <property type="entry name" value="Porins"/>
    <property type="match status" value="1"/>
</dbReference>
<gene>
    <name evidence="14" type="ORF">B0O44_108119</name>
</gene>
<feature type="domain" description="TonB-dependent receptor-like beta-barrel" evidence="12">
    <location>
        <begin position="341"/>
        <end position="820"/>
    </location>
</feature>
<sequence length="1065" mass="117659">MKEIYTKKNCLSHKWKFGNARAWRLIVVFTMGLLLSSPLFAQKEVFKIKGVVKDDKGIPLPGVSVKLKGTPLGTSTNSDGVYNLNVADRKEAVLVFFYIGFIKQEIPLAGKTELNVSLKEDLSSLDEVVVTGYGGVTKKKDLTAAVSSVSAKDIEERQPLNLFDALQGQAAGVLIMNDSGEPGAEGSIRIRGSSTFSTEGNGSNPLYVIDGVISDNASAINPADIQNIEVLKDAASAAIYGARAANGVILITTKRGQDGKPRVDVQYSHVFGKLAHKIQMANAAELRYYRKLQAGNPNGTAGGLTDSLNPSFNTDNDLQQLLLGNTGQRNDVKMSVSGGQKGLTYYGSGNYVDDRGIALNTWIKRIQSRFNVDYQMTDKVKWSTNASYYWQRGNFTSINSSIRPVFDRPSYARIFYPDGTLTSYLNTKRNPVANALLEDNIQEMFKAQIANSLRYQIFKDLNFTATFNAQLDNGQTFYFQPRFLSSNGTENIARNGFTKRFYYEMQGFFNYAKTFGKDHSVTALAGFSRDRTRSDLMSLEGKNFISEDVHFVTGANMVDLTKQRVSATAYSLASFFFRPGYSYKGRYIVQGTLRNDASSRFGIDRRSGTFISGSAAWRFSDEKFMGWAKKFLDDAKLRASYGTVGNDASGNYESIQRIEIGNESYGGVAGAALGSSFGNPTIKWENTLTKNIGLDLAFFKGRLSVTADYYIKTTNDLLYDRQIPKETGYSTVKVNVGNIENKGFELAVNGTPVMGKDFKWNVTGNIAFERGKILKLYDGQQFIAGNKHLIREGGKIGDFYGWKNLGIYQYDVSNAYSTDGTRLTPVNVRVVEAVDGAGKKYTTSVCDGYTLNGQPYTGQVNSKYGNGAKLKGGDTEWVDVNNDGVIDDQDRQVIGNAQPDFYFGIINNFTYKNWTLSFIVNATIGGQVYNSFKQGLTNNSSSNGPALPEAVYGAWTKQGDVAIYPYFPDKDTRGSQRANGNSLFLEDASFVRLSSARLSYRFSPKMSSRVFTKNITAYIYGTNLLTWTKYTGYDPEFSSSTLTPGDDNGKYPKRREFGLGINIGF</sequence>
<evidence type="ECO:0000256" key="1">
    <source>
        <dbReference type="ARBA" id="ARBA00004571"/>
    </source>
</evidence>
<dbReference type="SUPFAM" id="SSF49464">
    <property type="entry name" value="Carboxypeptidase regulatory domain-like"/>
    <property type="match status" value="1"/>
</dbReference>